<protein>
    <recommendedName>
        <fullName evidence="3">HIT zinc finger</fullName>
    </recommendedName>
</protein>
<keyword evidence="2" id="KW-1185">Reference proteome</keyword>
<reference evidence="1 2" key="1">
    <citation type="journal article" date="2019" name="Int. J. Syst. Evol. Microbiol.">
        <title>The Global Catalogue of Microorganisms (GCM) 10K type strain sequencing project: providing services to taxonomists for standard genome sequencing and annotation.</title>
        <authorList>
            <consortium name="The Broad Institute Genomics Platform"/>
            <consortium name="The Broad Institute Genome Sequencing Center for Infectious Disease"/>
            <person name="Wu L."/>
            <person name="Ma J."/>
        </authorList>
    </citation>
    <scope>NUCLEOTIDE SEQUENCE [LARGE SCALE GENOMIC DNA]</scope>
    <source>
        <strain evidence="1 2">DT31</strain>
    </source>
</reference>
<sequence length="46" mass="4809">MSRSGLCQVCERAEATASCDRCGALVCGDHYDRERGVCADCLAGLG</sequence>
<accession>A0ABD5WDE3</accession>
<name>A0ABD5WDE3_9EURY</name>
<dbReference type="Proteomes" id="UP001596461">
    <property type="component" value="Unassembled WGS sequence"/>
</dbReference>
<dbReference type="RefSeq" id="WP_284031969.1">
    <property type="nucleotide sequence ID" value="NZ_CP126154.1"/>
</dbReference>
<proteinExistence type="predicted"/>
<evidence type="ECO:0000313" key="2">
    <source>
        <dbReference type="Proteomes" id="UP001596461"/>
    </source>
</evidence>
<dbReference type="AlphaFoldDB" id="A0ABD5WDE3"/>
<gene>
    <name evidence="1" type="ORF">ACFQL9_16855</name>
</gene>
<evidence type="ECO:0008006" key="3">
    <source>
        <dbReference type="Google" id="ProtNLM"/>
    </source>
</evidence>
<evidence type="ECO:0000313" key="1">
    <source>
        <dbReference type="EMBL" id="MFC7071317.1"/>
    </source>
</evidence>
<comment type="caution">
    <text evidence="1">The sequence shown here is derived from an EMBL/GenBank/DDBJ whole genome shotgun (WGS) entry which is preliminary data.</text>
</comment>
<organism evidence="1 2">
    <name type="scientific">Halobaculum lipolyticum</name>
    <dbReference type="NCBI Taxonomy" id="3032001"/>
    <lineage>
        <taxon>Archaea</taxon>
        <taxon>Methanobacteriati</taxon>
        <taxon>Methanobacteriota</taxon>
        <taxon>Stenosarchaea group</taxon>
        <taxon>Halobacteria</taxon>
        <taxon>Halobacteriales</taxon>
        <taxon>Haloferacaceae</taxon>
        <taxon>Halobaculum</taxon>
    </lineage>
</organism>
<dbReference type="GeneID" id="81123789"/>
<dbReference type="EMBL" id="JBHTAH010000021">
    <property type="protein sequence ID" value="MFC7071317.1"/>
    <property type="molecule type" value="Genomic_DNA"/>
</dbReference>